<dbReference type="GO" id="GO:0090313">
    <property type="term" value="P:regulation of protein targeting to membrane"/>
    <property type="evidence" value="ECO:0007669"/>
    <property type="project" value="TreeGrafter"/>
</dbReference>
<dbReference type="RefSeq" id="WP_167197773.1">
    <property type="nucleotide sequence ID" value="NZ_JAAORB010000025.1"/>
</dbReference>
<dbReference type="AlphaFoldDB" id="A0A967BDL7"/>
<dbReference type="InterPro" id="IPR007844">
    <property type="entry name" value="AsmA"/>
</dbReference>
<proteinExistence type="predicted"/>
<feature type="domain" description="AsmA" evidence="2">
    <location>
        <begin position="293"/>
        <end position="533"/>
    </location>
</feature>
<accession>A0A967BDL7</accession>
<feature type="coiled-coil region" evidence="1">
    <location>
        <begin position="597"/>
        <end position="628"/>
    </location>
</feature>
<dbReference type="PANTHER" id="PTHR30441">
    <property type="entry name" value="DUF748 DOMAIN-CONTAINING PROTEIN"/>
    <property type="match status" value="1"/>
</dbReference>
<dbReference type="InterPro" id="IPR052894">
    <property type="entry name" value="AsmA-related"/>
</dbReference>
<keyword evidence="4" id="KW-1185">Reference proteome</keyword>
<evidence type="ECO:0000256" key="1">
    <source>
        <dbReference type="SAM" id="Coils"/>
    </source>
</evidence>
<dbReference type="Proteomes" id="UP000639775">
    <property type="component" value="Unassembled WGS sequence"/>
</dbReference>
<name>A0A967BDL7_9RHOB</name>
<sequence length="665" mass="70098">MRWIVRLVALVVVLAVVAIASLFLLPGDRIARIAADQITNATGRQVTMTGDTTVSFYPVLGVSTGAVTVANADWSESGPMLTAESLKIGVEPMALFGRDIRITGLEAVKPEILLERAADGRVNWEIGVEGVAASGQAPEGQVARSERLSLTLDRALISDAAIRYVDHETDERFDLRDMSLDLRWPDYDGAATFEASGTLAGQPVNVAGQLEKVGHFIDGGVSDIQATVSASGGTIAFDGQAGAQPQLGGRLTADLNNTAAFLAAFGVSGVDIPDGLGRALSLSGDLTLTPDLRLSLRNTTLGLDQNRLTGAADIHLGGDKPQVNAQLNADALDFSALAASSGGDTGGGGTGGGSVPVEGWSKAPIDASALALADAEVALVADSVDLGDFKLGKTRSLITLDRSRAVFELRELRAYSGLITGQFVMNNRSGLSVGGQMTAADIDLESFLADAVDISRFATTGDAEISFLGVGQSLHAIMNSLKGDGALKTGRGVISGIDLDRLMRSGDFGDGTTVFDSLSASFTMEQGNLFNSDLLLSLPLARARGEGRIGLGARDIDYLFTPSLLEGENRKGLAIPVRVRGPWSNPKITPDLEKAIDLNLKAEKEKLEQKVREERKKLEAQAEEEVNKTIEKELGVTVDEGQSLEDALRKKLEDEAAKGLLKLFE</sequence>
<evidence type="ECO:0000259" key="2">
    <source>
        <dbReference type="Pfam" id="PF05170"/>
    </source>
</evidence>
<organism evidence="3 4">
    <name type="scientific">Roseovarius gahaiensis</name>
    <dbReference type="NCBI Taxonomy" id="2716691"/>
    <lineage>
        <taxon>Bacteria</taxon>
        <taxon>Pseudomonadati</taxon>
        <taxon>Pseudomonadota</taxon>
        <taxon>Alphaproteobacteria</taxon>
        <taxon>Rhodobacterales</taxon>
        <taxon>Roseobacteraceae</taxon>
        <taxon>Roseovarius</taxon>
    </lineage>
</organism>
<dbReference type="PANTHER" id="PTHR30441:SF4">
    <property type="entry name" value="PROTEIN ASMA"/>
    <property type="match status" value="1"/>
</dbReference>
<dbReference type="Pfam" id="PF05170">
    <property type="entry name" value="AsmA"/>
    <property type="match status" value="2"/>
</dbReference>
<comment type="caution">
    <text evidence="3">The sequence shown here is derived from an EMBL/GenBank/DDBJ whole genome shotgun (WGS) entry which is preliminary data.</text>
</comment>
<reference evidence="3" key="1">
    <citation type="submission" date="2020-03" db="EMBL/GenBank/DDBJ databases">
        <title>Roseovarius gahaiensis sp. nov., isolated from Gahai Saline Lake, China.</title>
        <authorList>
            <person name="Sun X."/>
        </authorList>
    </citation>
    <scope>NUCLEOTIDE SEQUENCE</scope>
    <source>
        <strain evidence="3">GH877</strain>
    </source>
</reference>
<evidence type="ECO:0000313" key="4">
    <source>
        <dbReference type="Proteomes" id="UP000639775"/>
    </source>
</evidence>
<evidence type="ECO:0000313" key="3">
    <source>
        <dbReference type="EMBL" id="NHQ75144.1"/>
    </source>
</evidence>
<dbReference type="EMBL" id="JAAORB010000025">
    <property type="protein sequence ID" value="NHQ75144.1"/>
    <property type="molecule type" value="Genomic_DNA"/>
</dbReference>
<feature type="domain" description="AsmA" evidence="2">
    <location>
        <begin position="8"/>
        <end position="190"/>
    </location>
</feature>
<dbReference type="GO" id="GO:0005886">
    <property type="term" value="C:plasma membrane"/>
    <property type="evidence" value="ECO:0007669"/>
    <property type="project" value="TreeGrafter"/>
</dbReference>
<protein>
    <submittedName>
        <fullName evidence="3">AsmA family protein</fullName>
    </submittedName>
</protein>
<gene>
    <name evidence="3" type="ORF">HAT86_11825</name>
</gene>
<keyword evidence="1" id="KW-0175">Coiled coil</keyword>